<evidence type="ECO:0000313" key="4">
    <source>
        <dbReference type="Proteomes" id="UP001302374"/>
    </source>
</evidence>
<gene>
    <name evidence="2" type="ORF">F1644_13780</name>
    <name evidence="1" type="ORF">GGR15_003226</name>
</gene>
<organism evidence="1 3">
    <name type="scientific">Butyricimonas paravirosa</name>
    <dbReference type="NCBI Taxonomy" id="1472417"/>
    <lineage>
        <taxon>Bacteria</taxon>
        <taxon>Pseudomonadati</taxon>
        <taxon>Bacteroidota</taxon>
        <taxon>Bacteroidia</taxon>
        <taxon>Bacteroidales</taxon>
        <taxon>Odoribacteraceae</taxon>
        <taxon>Butyricimonas</taxon>
    </lineage>
</organism>
<accession>A0A7X5YH98</accession>
<dbReference type="EMBL" id="CP043839">
    <property type="protein sequence ID" value="WOF13266.1"/>
    <property type="molecule type" value="Genomic_DNA"/>
</dbReference>
<dbReference type="Proteomes" id="UP000576368">
    <property type="component" value="Unassembled WGS sequence"/>
</dbReference>
<sequence length="340" mass="39461">MKNWTFIYLLAIILGITACEEDDLTPSMADEDRLPELLDLSKPLVKEFKEKYDVNILYSYDDTLDFKFGMTPSGTTSQWGNIKIIHLDSMEVVDYALEKLDEMVLTYMNDDFRKILPHKILLADIVSSLSAAPPDSFIGESDYTETGTYTAFGNPFATYMFAFNKESMERYSETNWMNSRNVKLYNFICYVINLRNLYDEIPATFYSSVSHLHGVSIDSIAELEDELPVGIGSYRNYYKPEWYINLGMVLTKKSPSAYGSGALTTRLMVGRNYLFPTKERDFRNFLNLMLFETEANLRTYYLPSETFKERLLIAIETFEKWGIDILRINPNLEMFMNNEK</sequence>
<dbReference type="RefSeq" id="WP_118303180.1">
    <property type="nucleotide sequence ID" value="NZ_BMPA01000001.1"/>
</dbReference>
<keyword evidence="4" id="KW-1185">Reference proteome</keyword>
<protein>
    <submittedName>
        <fullName evidence="1">Uncharacterized protein</fullName>
    </submittedName>
</protein>
<reference evidence="1 3" key="2">
    <citation type="submission" date="2020-03" db="EMBL/GenBank/DDBJ databases">
        <title>Genomic Encyclopedia of Type Strains, Phase IV (KMG-IV): sequencing the most valuable type-strain genomes for metagenomic binning, comparative biology and taxonomic classification.</title>
        <authorList>
            <person name="Goeker M."/>
        </authorList>
    </citation>
    <scope>NUCLEOTIDE SEQUENCE [LARGE SCALE GENOMIC DNA]</scope>
    <source>
        <strain evidence="1 3">DSM 105722</strain>
    </source>
</reference>
<evidence type="ECO:0000313" key="1">
    <source>
        <dbReference type="EMBL" id="NJC19592.1"/>
    </source>
</evidence>
<evidence type="ECO:0000313" key="2">
    <source>
        <dbReference type="EMBL" id="WOF13266.1"/>
    </source>
</evidence>
<evidence type="ECO:0000313" key="3">
    <source>
        <dbReference type="Proteomes" id="UP000576368"/>
    </source>
</evidence>
<dbReference type="Proteomes" id="UP001302374">
    <property type="component" value="Chromosome"/>
</dbReference>
<dbReference type="Gene3D" id="3.40.390.70">
    <property type="match status" value="1"/>
</dbReference>
<dbReference type="AlphaFoldDB" id="A0A7X5YH98"/>
<dbReference type="PROSITE" id="PS51257">
    <property type="entry name" value="PROKAR_LIPOPROTEIN"/>
    <property type="match status" value="1"/>
</dbReference>
<reference evidence="2 4" key="1">
    <citation type="submission" date="2019-09" db="EMBL/GenBank/DDBJ databases">
        <title>Butyricimonas paravirosa DSM 105722 (=214-4 = JCM 18677 = CCUG 65563).</title>
        <authorList>
            <person name="Le Roy T."/>
            <person name="Cani P.D."/>
        </authorList>
    </citation>
    <scope>NUCLEOTIDE SEQUENCE [LARGE SCALE GENOMIC DNA]</scope>
    <source>
        <strain evidence="2 4">DSM 105722</strain>
    </source>
</reference>
<dbReference type="GeneID" id="86892381"/>
<name>A0A7X5YH98_9BACT</name>
<dbReference type="EMBL" id="JAATLI010000011">
    <property type="protein sequence ID" value="NJC19592.1"/>
    <property type="molecule type" value="Genomic_DNA"/>
</dbReference>
<proteinExistence type="predicted"/>